<accession>A0ABN7RMI0</accession>
<protein>
    <submittedName>
        <fullName evidence="1">Uncharacterized protein</fullName>
    </submittedName>
</protein>
<dbReference type="Proteomes" id="UP000679725">
    <property type="component" value="Unassembled WGS sequence"/>
</dbReference>
<proteinExistence type="predicted"/>
<organism evidence="1 2">
    <name type="scientific">Dyadobacter linearis</name>
    <dbReference type="NCBI Taxonomy" id="2823330"/>
    <lineage>
        <taxon>Bacteria</taxon>
        <taxon>Pseudomonadati</taxon>
        <taxon>Bacteroidota</taxon>
        <taxon>Cytophagia</taxon>
        <taxon>Cytophagales</taxon>
        <taxon>Spirosomataceae</taxon>
        <taxon>Dyadobacter</taxon>
    </lineage>
</organism>
<reference evidence="1 2" key="1">
    <citation type="submission" date="2021-04" db="EMBL/GenBank/DDBJ databases">
        <authorList>
            <person name="Rodrigo-Torres L."/>
            <person name="Arahal R. D."/>
            <person name="Lucena T."/>
        </authorList>
    </citation>
    <scope>NUCLEOTIDE SEQUENCE [LARGE SCALE GENOMIC DNA]</scope>
    <source>
        <strain evidence="1 2">CECT 9623</strain>
    </source>
</reference>
<gene>
    <name evidence="1" type="ORF">DYBT9623_05402</name>
</gene>
<sequence>MFFAMLVFGCAEREVGTQNTKLNKEEVYNLMLLRTPFYVSAATRESSSGTEDLMLDTLSRIYQNNVFFVFYEDYVNFYAGTPTQNDTIPATARAFTLNSRISLPTNITHKWDDEKGTVSLKFSGVSSYFPMLRDNQSAYLDTENFNLTESYNPASGGVPPSMKFISKENDPKLGEVTYTFTLKPMWMYYKDPSQQVFANYVVY</sequence>
<evidence type="ECO:0000313" key="1">
    <source>
        <dbReference type="EMBL" id="CAG5074714.1"/>
    </source>
</evidence>
<name>A0ABN7RMI0_9BACT</name>
<comment type="caution">
    <text evidence="1">The sequence shown here is derived from an EMBL/GenBank/DDBJ whole genome shotgun (WGS) entry which is preliminary data.</text>
</comment>
<keyword evidence="2" id="KW-1185">Reference proteome</keyword>
<dbReference type="EMBL" id="CAJRAU010000013">
    <property type="protein sequence ID" value="CAG5074714.1"/>
    <property type="molecule type" value="Genomic_DNA"/>
</dbReference>
<evidence type="ECO:0000313" key="2">
    <source>
        <dbReference type="Proteomes" id="UP000679725"/>
    </source>
</evidence>